<evidence type="ECO:0000259" key="6">
    <source>
        <dbReference type="PROSITE" id="PS50834"/>
    </source>
</evidence>
<feature type="compositionally biased region" description="Basic and acidic residues" evidence="4">
    <location>
        <begin position="668"/>
        <end position="678"/>
    </location>
</feature>
<dbReference type="Ensembl" id="ENSMICT00000054180.2">
    <property type="protein sequence ID" value="ENSMICP00000029338.2"/>
    <property type="gene ID" value="ENSMICG00000005874.3"/>
</dbReference>
<evidence type="ECO:0000256" key="4">
    <source>
        <dbReference type="SAM" id="MobiDB-lite"/>
    </source>
</evidence>
<dbReference type="InterPro" id="IPR040205">
    <property type="entry name" value="HIN-200"/>
</dbReference>
<dbReference type="InterPro" id="IPR004020">
    <property type="entry name" value="DAPIN"/>
</dbReference>
<dbReference type="PROSITE" id="PS50834">
    <property type="entry name" value="HIN_200"/>
    <property type="match status" value="2"/>
</dbReference>
<feature type="region of interest" description="Disordered" evidence="4">
    <location>
        <begin position="416"/>
        <end position="445"/>
    </location>
</feature>
<dbReference type="InterPro" id="IPR011029">
    <property type="entry name" value="DEATH-like_dom_sf"/>
</dbReference>
<dbReference type="GeneTree" id="ENSGT00390000013296"/>
<dbReference type="GO" id="GO:0002218">
    <property type="term" value="P:activation of innate immune response"/>
    <property type="evidence" value="ECO:0007669"/>
    <property type="project" value="InterPro"/>
</dbReference>
<feature type="compositionally biased region" description="Polar residues" evidence="4">
    <location>
        <begin position="181"/>
        <end position="190"/>
    </location>
</feature>
<dbReference type="FunFam" id="2.40.50.140:FF:000105">
    <property type="entry name" value="Myeloid cell nuclear differentiation antigen"/>
    <property type="match status" value="2"/>
</dbReference>
<comment type="subcellular location">
    <subcellularLocation>
        <location evidence="1">Nucleus</location>
    </subcellularLocation>
</comment>
<dbReference type="GO" id="GO:0005654">
    <property type="term" value="C:nucleoplasm"/>
    <property type="evidence" value="ECO:0007669"/>
    <property type="project" value="TreeGrafter"/>
</dbReference>
<dbReference type="EMBL" id="ABDC03003114">
    <property type="status" value="NOT_ANNOTATED_CDS"/>
    <property type="molecule type" value="Genomic_DNA"/>
</dbReference>
<feature type="domain" description="HIN-200" evidence="6">
    <location>
        <begin position="198"/>
        <end position="398"/>
    </location>
</feature>
<feature type="region of interest" description="Disordered" evidence="4">
    <location>
        <begin position="526"/>
        <end position="557"/>
    </location>
</feature>
<evidence type="ECO:0000256" key="3">
    <source>
        <dbReference type="ARBA" id="ARBA00023242"/>
    </source>
</evidence>
<protein>
    <submittedName>
        <fullName evidence="7">Interferon gamma inducible protein 16</fullName>
    </submittedName>
</protein>
<evidence type="ECO:0000313" key="8">
    <source>
        <dbReference type="Proteomes" id="UP000694394"/>
    </source>
</evidence>
<feature type="region of interest" description="Disordered" evidence="4">
    <location>
        <begin position="637"/>
        <end position="680"/>
    </location>
</feature>
<dbReference type="InterPro" id="IPR012340">
    <property type="entry name" value="NA-bd_OB-fold"/>
</dbReference>
<feature type="region of interest" description="Disordered" evidence="4">
    <location>
        <begin position="89"/>
        <end position="209"/>
    </location>
</feature>
<dbReference type="SMART" id="SM01289">
    <property type="entry name" value="PYRIN"/>
    <property type="match status" value="1"/>
</dbReference>
<keyword evidence="3" id="KW-0539">Nucleus</keyword>
<dbReference type="GO" id="GO:0035458">
    <property type="term" value="P:cellular response to interferon-beta"/>
    <property type="evidence" value="ECO:0007669"/>
    <property type="project" value="InterPro"/>
</dbReference>
<dbReference type="Pfam" id="PF02758">
    <property type="entry name" value="PYRIN"/>
    <property type="match status" value="1"/>
</dbReference>
<dbReference type="SUPFAM" id="SSF159141">
    <property type="entry name" value="HIN-2000 domain-like"/>
    <property type="match status" value="4"/>
</dbReference>
<dbReference type="GO" id="GO:0005730">
    <property type="term" value="C:nucleolus"/>
    <property type="evidence" value="ECO:0007669"/>
    <property type="project" value="TreeGrafter"/>
</dbReference>
<dbReference type="Gene3D" id="2.40.50.140">
    <property type="entry name" value="Nucleic acid-binding proteins"/>
    <property type="match status" value="4"/>
</dbReference>
<feature type="domain" description="Pyrin" evidence="5">
    <location>
        <begin position="1"/>
        <end position="88"/>
    </location>
</feature>
<feature type="compositionally biased region" description="Polar residues" evidence="4">
    <location>
        <begin position="538"/>
        <end position="547"/>
    </location>
</feature>
<dbReference type="RefSeq" id="XP_012607812.1">
    <property type="nucleotide sequence ID" value="XM_012752358.1"/>
</dbReference>
<organism evidence="7 8">
    <name type="scientific">Microcebus murinus</name>
    <name type="common">Gray mouse lemur</name>
    <name type="synonym">Lemur murinus</name>
    <dbReference type="NCBI Taxonomy" id="30608"/>
    <lineage>
        <taxon>Eukaryota</taxon>
        <taxon>Metazoa</taxon>
        <taxon>Chordata</taxon>
        <taxon>Craniata</taxon>
        <taxon>Vertebrata</taxon>
        <taxon>Euteleostomi</taxon>
        <taxon>Mammalia</taxon>
        <taxon>Eutheria</taxon>
        <taxon>Euarchontoglires</taxon>
        <taxon>Primates</taxon>
        <taxon>Strepsirrhini</taxon>
        <taxon>Lemuriformes</taxon>
        <taxon>Cheirogaleidae</taxon>
        <taxon>Microcebus</taxon>
    </lineage>
</organism>
<accession>A0A8B7FHE8</accession>
<dbReference type="EMBL" id="ABDC03003113">
    <property type="status" value="NOT_ANNOTATED_CDS"/>
    <property type="molecule type" value="Genomic_DNA"/>
</dbReference>
<sequence length="896" mass="101216">MANERWKIVLLNGLEECNEYQFKMIKLLLAKTLKLSAKMQEEYDKVKIANLMIKEFEHDAGVNKFIKLCKDVTALQPIAEKLRAEKAKVMNKIKSTPEKGTTPSEKRKQKEEGPATPAPSTSKVLTSQGAEVTPGHQKRKSAAEGKDRTKRIKVSEEKTQFPCPAGVSMFTPMGHPPPPQTSSAPSNTSPPENPKPWANSQVTARRPDLRKGPTVVMVLSAADPFAYESSEKEMKSMFHATVATEKQFFHMKVFNISLKRKFTRNRIIILSDYFENDHLLEVNETSSVSEAGPDQKIEVPDNIKRRAKETLPIDIIKRQASETIVHGSFTLHKRTVNKNNTIYEIQDDTGNMEVVGKGKCHNIPCEEGDKLQLFCFRLRKKNQTSKLISKIHSFIQVKKKTNQRIYDSKTLKLPEKQNEVLKRSEASTTLTQRHPQTPLMPPAAPPSTFLLKVKENTNQRIYDSKTLKVSEKQNEVPKRSEASTTLTQRHPRTPLMPPAAPPSTLLLKVKKKTNQTIYDSKTLKLSEKHNEVPKRSEASTTLTQRHPQTPPMPPAAPPSTFLLKKEQAIPGAETYSANIRFSTPTVAPAHLYAPYPKLPSSSFLSKKEDRITQTKDTMRIQMSPEENQVSGLFTTSTCPTESMPQTPKMPPATSSSSSLIKKSRRKPIPKEASTEEGHQSGPLEVMVLKATEPFVYAFKEEKKMFHATVATESEFFRVKVFNINLKEKFTPRKIITISDYVGRNGFLEVYPFSSVSEVGADRKMEISSSLIKNANATPKINHLCSQTKEKFVNGVFMVHKKNVRDKCTYYEIQDNTGRMEVVVYGRLTTVNCEEGDKLKLICFELAHTSEDNWQLRSVIHSYIKVIKARKSNNQTLNSDSYMETSLESSFYKPGCH</sequence>
<dbReference type="InterPro" id="IPR004021">
    <property type="entry name" value="HIN200/IF120x"/>
</dbReference>
<comment type="similarity">
    <text evidence="2">Belongs to the HIN-200 family.</text>
</comment>
<reference evidence="7" key="2">
    <citation type="submission" date="2025-08" db="UniProtKB">
        <authorList>
            <consortium name="Ensembl"/>
        </authorList>
    </citation>
    <scope>IDENTIFICATION</scope>
</reference>
<evidence type="ECO:0000256" key="2">
    <source>
        <dbReference type="ARBA" id="ARBA00008647"/>
    </source>
</evidence>
<feature type="compositionally biased region" description="Pro residues" evidence="4">
    <location>
        <begin position="548"/>
        <end position="557"/>
    </location>
</feature>
<dbReference type="PANTHER" id="PTHR12200">
    <property type="entry name" value="INTERFERON-INDUCIBLE PROTEIN AIM2 FAMILY MEMBER"/>
    <property type="match status" value="1"/>
</dbReference>
<dbReference type="Proteomes" id="UP000694394">
    <property type="component" value="Chromosome 2"/>
</dbReference>
<dbReference type="GO" id="GO:0005829">
    <property type="term" value="C:cytosol"/>
    <property type="evidence" value="ECO:0007669"/>
    <property type="project" value="TreeGrafter"/>
</dbReference>
<feature type="region of interest" description="Disordered" evidence="4">
    <location>
        <begin position="469"/>
        <end position="502"/>
    </location>
</feature>
<name>A0A8B7FHE8_MICMU</name>
<feature type="compositionally biased region" description="Polar residues" evidence="4">
    <location>
        <begin position="118"/>
        <end position="130"/>
    </location>
</feature>
<dbReference type="PANTHER" id="PTHR12200:SF25">
    <property type="entry name" value="PYRIN AND HIN DOMAIN-CONTAINING PROTEIN 1"/>
    <property type="match status" value="1"/>
</dbReference>
<dbReference type="EMBL" id="ABDC03003116">
    <property type="status" value="NOT_ANNOTATED_CDS"/>
    <property type="molecule type" value="Genomic_DNA"/>
</dbReference>
<feature type="compositionally biased region" description="Basic and acidic residues" evidence="4">
    <location>
        <begin position="416"/>
        <end position="425"/>
    </location>
</feature>
<dbReference type="Gene3D" id="1.10.533.10">
    <property type="entry name" value="Death Domain, Fas"/>
    <property type="match status" value="1"/>
</dbReference>
<feature type="compositionally biased region" description="Polar residues" evidence="4">
    <location>
        <begin position="426"/>
        <end position="435"/>
    </location>
</feature>
<dbReference type="EMBL" id="ABDC03003115">
    <property type="status" value="NOT_ANNOTATED_CDS"/>
    <property type="molecule type" value="Genomic_DNA"/>
</dbReference>
<gene>
    <name evidence="7" type="primary">IFI16</name>
</gene>
<evidence type="ECO:0000259" key="5">
    <source>
        <dbReference type="PROSITE" id="PS50824"/>
    </source>
</evidence>
<dbReference type="OrthoDB" id="9622064at2759"/>
<reference evidence="7" key="3">
    <citation type="submission" date="2025-09" db="UniProtKB">
        <authorList>
            <consortium name="Ensembl"/>
        </authorList>
    </citation>
    <scope>IDENTIFICATION</scope>
</reference>
<keyword evidence="8" id="KW-1185">Reference proteome</keyword>
<proteinExistence type="inferred from homology"/>
<feature type="compositionally biased region" description="Basic and acidic residues" evidence="4">
    <location>
        <begin position="104"/>
        <end position="113"/>
    </location>
</feature>
<feature type="compositionally biased region" description="Basic and acidic residues" evidence="4">
    <location>
        <begin position="141"/>
        <end position="159"/>
    </location>
</feature>
<feature type="compositionally biased region" description="Basic and acidic residues" evidence="4">
    <location>
        <begin position="526"/>
        <end position="537"/>
    </location>
</feature>
<reference evidence="7" key="1">
    <citation type="submission" date="2016-12" db="EMBL/GenBank/DDBJ databases">
        <title>Mouse lemur reference genome and diversity panel.</title>
        <authorList>
            <person name="Harris R."/>
            <person name="Larsen P."/>
            <person name="Liu Y."/>
            <person name="Hughes D.S."/>
            <person name="Murali S."/>
            <person name="Raveendran M."/>
            <person name="Korchina V."/>
            <person name="Wang M."/>
            <person name="Jhangiani S."/>
            <person name="Bandaranaike D."/>
            <person name="Bellair M."/>
            <person name="Blankenburg K."/>
            <person name="Chao H."/>
            <person name="Dahdouli M."/>
            <person name="Dinh H."/>
            <person name="Doddapaneni H."/>
            <person name="English A."/>
            <person name="Firestine M."/>
            <person name="Gnanaolivu R."/>
            <person name="Gross S."/>
            <person name="Hernandez B."/>
            <person name="Javaid M."/>
            <person name="Jayaseelan J."/>
            <person name="Jones J."/>
            <person name="Khan Z."/>
            <person name="Kovar C."/>
            <person name="Kurapati P."/>
            <person name="Le B."/>
            <person name="Lee S."/>
            <person name="Li M."/>
            <person name="Mathew T."/>
            <person name="Narasimhan A."/>
            <person name="Ngo D."/>
            <person name="Nguyen L."/>
            <person name="Okwuonu G."/>
            <person name="Ongeri F."/>
            <person name="Osuji N."/>
            <person name="Pu L.-L."/>
            <person name="Puazo M."/>
            <person name="Quiroz J."/>
            <person name="Raj R."/>
            <person name="Rajbhandari K."/>
            <person name="Reid J.G."/>
            <person name="Santibanez J."/>
            <person name="Sexton D."/>
            <person name="Skinner E."/>
            <person name="Vee V."/>
            <person name="Weissenberger G."/>
            <person name="Wu Y."/>
            <person name="Xin Y."/>
            <person name="Han Y."/>
            <person name="Campbell C."/>
            <person name="Brown A."/>
            <person name="Sullivan B."/>
            <person name="Shelton J."/>
            <person name="Brown S."/>
            <person name="Dudchenko O."/>
            <person name="Machol I."/>
            <person name="Durand N."/>
            <person name="Shamim M."/>
            <person name="Lieberman A."/>
            <person name="Muzny D.M."/>
            <person name="Richards S."/>
            <person name="Yoder A."/>
            <person name="Worley K.C."/>
            <person name="Rogers J."/>
            <person name="Gibbs R.A."/>
        </authorList>
    </citation>
    <scope>NUCLEOTIDE SEQUENCE [LARGE SCALE GENOMIC DNA]</scope>
</reference>
<feature type="compositionally biased region" description="Basic and acidic residues" evidence="4">
    <location>
        <begin position="469"/>
        <end position="481"/>
    </location>
</feature>
<dbReference type="AlphaFoldDB" id="A0A8B7FHE8"/>
<dbReference type="PROSITE" id="PS50824">
    <property type="entry name" value="DAPIN"/>
    <property type="match status" value="1"/>
</dbReference>
<evidence type="ECO:0000256" key="1">
    <source>
        <dbReference type="ARBA" id="ARBA00004123"/>
    </source>
</evidence>
<evidence type="ECO:0000313" key="7">
    <source>
        <dbReference type="Ensembl" id="ENSMICP00000029338.2"/>
    </source>
</evidence>
<dbReference type="Pfam" id="PF02760">
    <property type="entry name" value="HIN"/>
    <property type="match status" value="2"/>
</dbReference>
<feature type="domain" description="HIN-200" evidence="6">
    <location>
        <begin position="667"/>
        <end position="866"/>
    </location>
</feature>
<dbReference type="CDD" id="cd08305">
    <property type="entry name" value="Pyrin"/>
    <property type="match status" value="1"/>
</dbReference>
<dbReference type="FunFam" id="2.40.50.140:FF:000101">
    <property type="entry name" value="Myeloid cell nuclear differentiation antigen"/>
    <property type="match status" value="2"/>
</dbReference>
<dbReference type="GO" id="GO:0003690">
    <property type="term" value="F:double-stranded DNA binding"/>
    <property type="evidence" value="ECO:0007669"/>
    <property type="project" value="TreeGrafter"/>
</dbReference>